<dbReference type="EMBL" id="CP031320">
    <property type="protein sequence ID" value="AXK36950.1"/>
    <property type="molecule type" value="Genomic_DNA"/>
</dbReference>
<dbReference type="GO" id="GO:0031177">
    <property type="term" value="F:phosphopantetheine binding"/>
    <property type="evidence" value="ECO:0007669"/>
    <property type="project" value="TreeGrafter"/>
</dbReference>
<evidence type="ECO:0000313" key="8">
    <source>
        <dbReference type="Proteomes" id="UP000254425"/>
    </source>
</evidence>
<feature type="domain" description="AMP-binding enzyme C-terminal" evidence="6">
    <location>
        <begin position="450"/>
        <end position="524"/>
    </location>
</feature>
<keyword evidence="8" id="KW-1185">Reference proteome</keyword>
<dbReference type="SUPFAM" id="SSF56801">
    <property type="entry name" value="Acetyl-CoA synthetase-like"/>
    <property type="match status" value="1"/>
</dbReference>
<dbReference type="Gene3D" id="2.30.38.10">
    <property type="entry name" value="Luciferase, Domain 3"/>
    <property type="match status" value="1"/>
</dbReference>
<dbReference type="GO" id="GO:0043041">
    <property type="term" value="P:amino acid activation for nonribosomal peptide biosynthetic process"/>
    <property type="evidence" value="ECO:0007669"/>
    <property type="project" value="TreeGrafter"/>
</dbReference>
<dbReference type="InterPro" id="IPR045851">
    <property type="entry name" value="AMP-bd_C_sf"/>
</dbReference>
<sequence length="549" mass="55899">MGSTGGNSHARPGGQRPSCRTAENITGGVAGLFEGCVVASPGAVAVVGVDGVAVSYGELNARANRLAWGLIGRGVGPGVLVGVVLPRSVDAVVALLAVVKCGAGYVPVDVAWPVGRVRAVLGDAGPGVVLTDGEHAGELAGCGELGLVAEVLSAAAGEVRGNPGDSDRTARLSPLDVAYVIYTSGTTGVPKGVVMPVAGVVNLLGWHRGLFGTGSGSGGRVALFTSLGFDVSVQEVLGSLVSGRSLVVCPEGVRADADRLVEWLACWEIAELHCPNLVLHAVAESVLESGRRLPALCEVAQAGEALTVTDAVREWCAGDGVRVSNHYGPAETHIVTSTALEGDPGEWPGAAPIGSPIANARTYVLDAGLRPVAPGVVGELYVAGVGVARGYLGRAGLTAERFVADPYGPVGGRMYRTGDLARWTHEGELVFAGRADDQVKIRGFRIEPGEIDAVLATHGSVADSVVVSREDAVGGRSLVAYVVAASGGFDAEEARAYLAARLPEYMVPAAFVALDALPLTTTGKLDRHALPEPDLSRGFLGARPCGAAA</sequence>
<organism evidence="7 8">
    <name type="scientific">Streptomyces armeniacus</name>
    <dbReference type="NCBI Taxonomy" id="83291"/>
    <lineage>
        <taxon>Bacteria</taxon>
        <taxon>Bacillati</taxon>
        <taxon>Actinomycetota</taxon>
        <taxon>Actinomycetes</taxon>
        <taxon>Kitasatosporales</taxon>
        <taxon>Streptomycetaceae</taxon>
        <taxon>Streptomyces</taxon>
    </lineage>
</organism>
<dbReference type="InterPro" id="IPR025110">
    <property type="entry name" value="AMP-bd_C"/>
</dbReference>
<proteinExistence type="predicted"/>
<dbReference type="GO" id="GO:0005829">
    <property type="term" value="C:cytosol"/>
    <property type="evidence" value="ECO:0007669"/>
    <property type="project" value="TreeGrafter"/>
</dbReference>
<dbReference type="Gene3D" id="3.40.50.980">
    <property type="match status" value="2"/>
</dbReference>
<gene>
    <name evidence="7" type="ORF">DVA86_35030</name>
</gene>
<protein>
    <submittedName>
        <fullName evidence="7">Amino acid adenylation domain-containing protein</fullName>
    </submittedName>
</protein>
<evidence type="ECO:0000256" key="4">
    <source>
        <dbReference type="SAM" id="MobiDB-lite"/>
    </source>
</evidence>
<name>A0A345XZ84_9ACTN</name>
<dbReference type="Proteomes" id="UP000254425">
    <property type="component" value="Chromosome"/>
</dbReference>
<dbReference type="AlphaFoldDB" id="A0A345XZ84"/>
<dbReference type="Gene3D" id="3.30.300.30">
    <property type="match status" value="1"/>
</dbReference>
<evidence type="ECO:0000256" key="3">
    <source>
        <dbReference type="ARBA" id="ARBA00022553"/>
    </source>
</evidence>
<keyword evidence="3" id="KW-0597">Phosphoprotein</keyword>
<dbReference type="FunFam" id="3.30.300.30:FF:000010">
    <property type="entry name" value="Enterobactin synthetase component F"/>
    <property type="match status" value="1"/>
</dbReference>
<dbReference type="FunFam" id="2.30.38.10:FF:000001">
    <property type="entry name" value="Non-ribosomal peptide synthetase PvdI"/>
    <property type="match status" value="1"/>
</dbReference>
<dbReference type="Pfam" id="PF13193">
    <property type="entry name" value="AMP-binding_C"/>
    <property type="match status" value="1"/>
</dbReference>
<keyword evidence="2" id="KW-0596">Phosphopantetheine</keyword>
<dbReference type="GO" id="GO:0044550">
    <property type="term" value="P:secondary metabolite biosynthetic process"/>
    <property type="evidence" value="ECO:0007669"/>
    <property type="project" value="TreeGrafter"/>
</dbReference>
<comment type="cofactor">
    <cofactor evidence="1">
        <name>pantetheine 4'-phosphate</name>
        <dbReference type="ChEBI" id="CHEBI:47942"/>
    </cofactor>
</comment>
<feature type="region of interest" description="Disordered" evidence="4">
    <location>
        <begin position="1"/>
        <end position="20"/>
    </location>
</feature>
<dbReference type="InterPro" id="IPR010071">
    <property type="entry name" value="AA_adenyl_dom"/>
</dbReference>
<evidence type="ECO:0000313" key="7">
    <source>
        <dbReference type="EMBL" id="AXK36950.1"/>
    </source>
</evidence>
<dbReference type="InterPro" id="IPR020845">
    <property type="entry name" value="AMP-binding_CS"/>
</dbReference>
<dbReference type="KEGG" id="sarm:DVA86_35030"/>
<dbReference type="FunFam" id="3.40.50.980:FF:000001">
    <property type="entry name" value="Non-ribosomal peptide synthetase"/>
    <property type="match status" value="1"/>
</dbReference>
<dbReference type="PANTHER" id="PTHR45527:SF1">
    <property type="entry name" value="FATTY ACID SYNTHASE"/>
    <property type="match status" value="1"/>
</dbReference>
<dbReference type="PROSITE" id="PS00455">
    <property type="entry name" value="AMP_BINDING"/>
    <property type="match status" value="1"/>
</dbReference>
<dbReference type="InterPro" id="IPR000873">
    <property type="entry name" value="AMP-dep_synth/lig_dom"/>
</dbReference>
<dbReference type="PANTHER" id="PTHR45527">
    <property type="entry name" value="NONRIBOSOMAL PEPTIDE SYNTHETASE"/>
    <property type="match status" value="1"/>
</dbReference>
<evidence type="ECO:0000256" key="2">
    <source>
        <dbReference type="ARBA" id="ARBA00022450"/>
    </source>
</evidence>
<dbReference type="Pfam" id="PF00501">
    <property type="entry name" value="AMP-binding"/>
    <property type="match status" value="1"/>
</dbReference>
<evidence type="ECO:0000259" key="5">
    <source>
        <dbReference type="Pfam" id="PF00501"/>
    </source>
</evidence>
<dbReference type="NCBIfam" id="TIGR01733">
    <property type="entry name" value="AA-adenyl-dom"/>
    <property type="match status" value="1"/>
</dbReference>
<feature type="domain" description="AMP-dependent synthetase/ligase" evidence="5">
    <location>
        <begin position="39"/>
        <end position="392"/>
    </location>
</feature>
<accession>A0A345XZ84</accession>
<evidence type="ECO:0000256" key="1">
    <source>
        <dbReference type="ARBA" id="ARBA00001957"/>
    </source>
</evidence>
<reference evidence="7 8" key="1">
    <citation type="submission" date="2018-07" db="EMBL/GenBank/DDBJ databases">
        <title>Draft genome of the type strain Streptomyces armeniacus ATCC 15676.</title>
        <authorList>
            <person name="Labana P."/>
            <person name="Gosse J.T."/>
            <person name="Boddy C.N."/>
        </authorList>
    </citation>
    <scope>NUCLEOTIDE SEQUENCE [LARGE SCALE GENOMIC DNA]</scope>
    <source>
        <strain evidence="7 8">ATCC 15676</strain>
    </source>
</reference>
<evidence type="ECO:0000259" key="6">
    <source>
        <dbReference type="Pfam" id="PF13193"/>
    </source>
</evidence>